<comment type="caution">
    <text evidence="1">The sequence shown here is derived from an EMBL/GenBank/DDBJ whole genome shotgun (WGS) entry which is preliminary data.</text>
</comment>
<proteinExistence type="predicted"/>
<keyword evidence="2" id="KW-1185">Reference proteome</keyword>
<evidence type="ECO:0000313" key="2">
    <source>
        <dbReference type="Proteomes" id="UP001530400"/>
    </source>
</evidence>
<evidence type="ECO:0000313" key="1">
    <source>
        <dbReference type="EMBL" id="KAL3774871.1"/>
    </source>
</evidence>
<accession>A0ABD3NFR8</accession>
<name>A0ABD3NFR8_9STRA</name>
<sequence>MPSLWSKEECGIDGKGFVAALSNTYRRITTLPNPPNVVLNAVSRHVLEADLSPGDIISPVDEEDWPKMKNLLSQQNLLNLFGSVHDMTYDRMMTGGFQCLVNNTELFEGTSFPNVCPTGQGIF</sequence>
<dbReference type="Proteomes" id="UP001530400">
    <property type="component" value="Unassembled WGS sequence"/>
</dbReference>
<dbReference type="EMBL" id="JALLPJ020001175">
    <property type="protein sequence ID" value="KAL3774871.1"/>
    <property type="molecule type" value="Genomic_DNA"/>
</dbReference>
<reference evidence="1 2" key="1">
    <citation type="submission" date="2024-10" db="EMBL/GenBank/DDBJ databases">
        <title>Updated reference genomes for cyclostephanoid diatoms.</title>
        <authorList>
            <person name="Roberts W.R."/>
            <person name="Alverson A.J."/>
        </authorList>
    </citation>
    <scope>NUCLEOTIDE SEQUENCE [LARGE SCALE GENOMIC DNA]</scope>
    <source>
        <strain evidence="1 2">AJA010-31</strain>
    </source>
</reference>
<dbReference type="AlphaFoldDB" id="A0ABD3NFR8"/>
<gene>
    <name evidence="1" type="ORF">ACHAWO_001186</name>
</gene>
<organism evidence="1 2">
    <name type="scientific">Cyclotella atomus</name>
    <dbReference type="NCBI Taxonomy" id="382360"/>
    <lineage>
        <taxon>Eukaryota</taxon>
        <taxon>Sar</taxon>
        <taxon>Stramenopiles</taxon>
        <taxon>Ochrophyta</taxon>
        <taxon>Bacillariophyta</taxon>
        <taxon>Coscinodiscophyceae</taxon>
        <taxon>Thalassiosirophycidae</taxon>
        <taxon>Stephanodiscales</taxon>
        <taxon>Stephanodiscaceae</taxon>
        <taxon>Cyclotella</taxon>
    </lineage>
</organism>
<protein>
    <submittedName>
        <fullName evidence="1">Uncharacterized protein</fullName>
    </submittedName>
</protein>